<dbReference type="InterPro" id="IPR009450">
    <property type="entry name" value="Plno_GlcNAc_GPI2"/>
</dbReference>
<feature type="transmembrane region" description="Helical" evidence="9">
    <location>
        <begin position="855"/>
        <end position="873"/>
    </location>
</feature>
<keyword evidence="4" id="KW-0337">GPI-anchor biosynthesis</keyword>
<comment type="subcellular location">
    <subcellularLocation>
        <location evidence="1">Membrane</location>
        <topology evidence="1">Multi-pass membrane protein</topology>
    </subcellularLocation>
</comment>
<feature type="transmembrane region" description="Helical" evidence="9">
    <location>
        <begin position="880"/>
        <end position="897"/>
    </location>
</feature>
<comment type="pathway">
    <text evidence="2">Glycolipid biosynthesis; glycosylphosphatidylinositol-anchor biosynthesis.</text>
</comment>
<dbReference type="PANTHER" id="PTHR12982:SF0">
    <property type="entry name" value="PHOSPHATIDYLINOSITOL N-ACETYLGLUCOSAMINYLTRANSFERASE SUBUNIT C"/>
    <property type="match status" value="1"/>
</dbReference>
<feature type="region of interest" description="Disordered" evidence="8">
    <location>
        <begin position="192"/>
        <end position="217"/>
    </location>
</feature>
<feature type="transmembrane region" description="Helical" evidence="9">
    <location>
        <begin position="912"/>
        <end position="932"/>
    </location>
</feature>
<feature type="region of interest" description="Disordered" evidence="8">
    <location>
        <begin position="161"/>
        <end position="180"/>
    </location>
</feature>
<feature type="region of interest" description="Disordered" evidence="8">
    <location>
        <begin position="924"/>
        <end position="1032"/>
    </location>
</feature>
<feature type="region of interest" description="Disordered" evidence="8">
    <location>
        <begin position="331"/>
        <end position="381"/>
    </location>
</feature>
<feature type="region of interest" description="Disordered" evidence="8">
    <location>
        <begin position="622"/>
        <end position="802"/>
    </location>
</feature>
<dbReference type="GO" id="GO:0000506">
    <property type="term" value="C:glycosylphosphatidylinositol-N-acetylglucosaminyltransferase (GPI-GnT) complex"/>
    <property type="evidence" value="ECO:0007669"/>
    <property type="project" value="TreeGrafter"/>
</dbReference>
<feature type="compositionally biased region" description="Low complexity" evidence="8">
    <location>
        <begin position="669"/>
        <end position="680"/>
    </location>
</feature>
<dbReference type="AlphaFoldDB" id="A0A2U3E6K9"/>
<feature type="compositionally biased region" description="Low complexity" evidence="8">
    <location>
        <begin position="955"/>
        <end position="1021"/>
    </location>
</feature>
<feature type="region of interest" description="Disordered" evidence="8">
    <location>
        <begin position="478"/>
        <end position="534"/>
    </location>
</feature>
<evidence type="ECO:0008006" key="12">
    <source>
        <dbReference type="Google" id="ProtNLM"/>
    </source>
</evidence>
<dbReference type="PANTHER" id="PTHR12982">
    <property type="entry name" value="PHOSPHATIDYLINOSITOL GLYCAN, CLASS C"/>
    <property type="match status" value="1"/>
</dbReference>
<accession>A0A2U3E6K9</accession>
<evidence type="ECO:0000256" key="3">
    <source>
        <dbReference type="ARBA" id="ARBA00008321"/>
    </source>
</evidence>
<evidence type="ECO:0000256" key="6">
    <source>
        <dbReference type="ARBA" id="ARBA00022989"/>
    </source>
</evidence>
<sequence>MRAFALAAVPQVSHYFVYASKQSIADRTRARASRLGRAAPLPPGVKRRHSRLVNGVRGPSLPPSALHRDSGTRLETPTRTTRQRANPKRLRESGTAAAPRSARLSRCQRPSTGIAPRRIAARGYFAHTELHRDRQTRATMGVERLLVDLVTRRRRREGCAALQPARPPFRSTAECPPARPFSKAQQGIYKYLDCPPPSRSESERGNKKGDYGFPEEKRRRIPRRLRVSGAPLAEGRRVAAAAAVIDGRRPLAFLHVADAGMQSLPRPNFAVSPRWLISFRAPRKVPAPCRARAQWGSSAAQRIELRRVGLHTGTQPRCISANAQQELISASWEPPKRPHPRAHPPRPGSELGMADKIEVGSPGRGQGSAQGKKQRKQKAKCRELKGTVMGMTMGGAFLGVHAIRKPSYATAGVRPSHRGRAGQHPLACSQAVSECQPRVSECQGFSGHGDSRGQMTGTTRSTGWAPVVPTWARLIVDGPERSPVQPPLKKSPSPQAIPPEVGGLPGTTGVDRPPAERAWRMPPSRPPSPSVSAPPCRHVPPPNCPTSGGAATPHVCLQPGSLAVSPQPGPRARCTKASPSVPASGRFHLSSPGRVAFEKPPIPDVVAAPVARDALLHIRAATPPAARLSKRAREREPSRPARRTSIGTPRGTPPASRRPPTSPRDLARSARTSTSSRLLRPAQPKDNRRYDAARTHAAAADRPLVRPSNASLLSPPRRVSSRGSMPSPTDDETPFPPLTHASTFSVFGRSHLSPHDAAPPPQHRRRGGGGATGAGSGASGDYVDGAAESLPRMRHMASDRSTSRRRKRAWKKLMWVKQSYPDNYTDQATFLENLQRNPRLKPYDFWPLVADSTVILQHVCSVIIFVVCFVGIFKDRVSPVSVASWSSFGTFLGWLLWERWVSEEEDQDDELLLAAGGAVAGTTTGLGRAGSVRRRGRAASMRRPPPHPLRTESFPSTPAASLTPSATPSAVPSAASSTTNLHLNGGTTLKPPQSASTTSLGSQQQQQQQLGPGGDMLPLPQNMSEPEESRAHQRLGTIKSALLIYCTLLGLSPILKSLTKSTSSDSIWAMSFWLLAVNIFFFDYSGGVGAKFPASLSTNAALMASTVLASRLPSTKQVFSLTLFSIQVFGLFPVFRRHVRHRSWRYHVVQTVLLVLGAGLGVGMVVSDPRRDGGWPWKNGTVGMVVGVVVAALATGGCSWWLIGLQKYKNEIRGPWDPARPIIMSRTRWDDR</sequence>
<feature type="region of interest" description="Disordered" evidence="8">
    <location>
        <begin position="562"/>
        <end position="586"/>
    </location>
</feature>
<name>A0A2U3E6K9_PURLI</name>
<evidence type="ECO:0000256" key="2">
    <source>
        <dbReference type="ARBA" id="ARBA00004687"/>
    </source>
</evidence>
<keyword evidence="5 9" id="KW-0812">Transmembrane</keyword>
<feature type="compositionally biased region" description="Basic and acidic residues" evidence="8">
    <location>
        <begin position="200"/>
        <end position="217"/>
    </location>
</feature>
<keyword evidence="7 9" id="KW-0472">Membrane</keyword>
<dbReference type="Proteomes" id="UP000245956">
    <property type="component" value="Unassembled WGS sequence"/>
</dbReference>
<evidence type="ECO:0000313" key="10">
    <source>
        <dbReference type="EMBL" id="PWI70109.1"/>
    </source>
</evidence>
<feature type="transmembrane region" description="Helical" evidence="9">
    <location>
        <begin position="1181"/>
        <end position="1203"/>
    </location>
</feature>
<protein>
    <recommendedName>
        <fullName evidence="12">Phosphatidylinositol N-acetylglucosaminyltransferase</fullName>
    </recommendedName>
</protein>
<feature type="transmembrane region" description="Helical" evidence="9">
    <location>
        <begin position="1147"/>
        <end position="1166"/>
    </location>
</feature>
<evidence type="ECO:0000256" key="5">
    <source>
        <dbReference type="ARBA" id="ARBA00022692"/>
    </source>
</evidence>
<evidence type="ECO:0000256" key="4">
    <source>
        <dbReference type="ARBA" id="ARBA00022502"/>
    </source>
</evidence>
<keyword evidence="6 9" id="KW-1133">Transmembrane helix</keyword>
<evidence type="ECO:0000313" key="11">
    <source>
        <dbReference type="Proteomes" id="UP000245956"/>
    </source>
</evidence>
<reference evidence="10 11" key="1">
    <citation type="journal article" date="2016" name="Front. Microbiol.">
        <title>Genome and transcriptome sequences reveal the specific parasitism of the nematophagous Purpureocillium lilacinum 36-1.</title>
        <authorList>
            <person name="Xie J."/>
            <person name="Li S."/>
            <person name="Mo C."/>
            <person name="Xiao X."/>
            <person name="Peng D."/>
            <person name="Wang G."/>
            <person name="Xiao Y."/>
        </authorList>
    </citation>
    <scope>NUCLEOTIDE SEQUENCE [LARGE SCALE GENOMIC DNA]</scope>
    <source>
        <strain evidence="10 11">36-1</strain>
    </source>
</reference>
<feature type="region of interest" description="Disordered" evidence="8">
    <location>
        <begin position="34"/>
        <end position="109"/>
    </location>
</feature>
<comment type="caution">
    <text evidence="10">The sequence shown here is derived from an EMBL/GenBank/DDBJ whole genome shotgun (WGS) entry which is preliminary data.</text>
</comment>
<feature type="compositionally biased region" description="Low complexity" evidence="8">
    <location>
        <begin position="711"/>
        <end position="728"/>
    </location>
</feature>
<feature type="transmembrane region" description="Helical" evidence="9">
    <location>
        <begin position="1067"/>
        <end position="1085"/>
    </location>
</feature>
<evidence type="ECO:0000256" key="8">
    <source>
        <dbReference type="SAM" id="MobiDB-lite"/>
    </source>
</evidence>
<dbReference type="GO" id="GO:0006506">
    <property type="term" value="P:GPI anchor biosynthetic process"/>
    <property type="evidence" value="ECO:0007669"/>
    <property type="project" value="UniProtKB-UniPathway"/>
</dbReference>
<feature type="compositionally biased region" description="Basic and acidic residues" evidence="8">
    <location>
        <begin position="683"/>
        <end position="694"/>
    </location>
</feature>
<gene>
    <name evidence="10" type="ORF">PCL_00253</name>
</gene>
<organism evidence="10 11">
    <name type="scientific">Purpureocillium lilacinum</name>
    <name type="common">Paecilomyces lilacinus</name>
    <dbReference type="NCBI Taxonomy" id="33203"/>
    <lineage>
        <taxon>Eukaryota</taxon>
        <taxon>Fungi</taxon>
        <taxon>Dikarya</taxon>
        <taxon>Ascomycota</taxon>
        <taxon>Pezizomycotina</taxon>
        <taxon>Sordariomycetes</taxon>
        <taxon>Hypocreomycetidae</taxon>
        <taxon>Hypocreales</taxon>
        <taxon>Ophiocordycipitaceae</taxon>
        <taxon>Purpureocillium</taxon>
    </lineage>
</organism>
<dbReference type="UniPathway" id="UPA00196"/>
<feature type="compositionally biased region" description="Gly residues" evidence="8">
    <location>
        <begin position="768"/>
        <end position="778"/>
    </location>
</feature>
<proteinExistence type="inferred from homology"/>
<evidence type="ECO:0000256" key="7">
    <source>
        <dbReference type="ARBA" id="ARBA00023136"/>
    </source>
</evidence>
<evidence type="ECO:0000256" key="1">
    <source>
        <dbReference type="ARBA" id="ARBA00004141"/>
    </source>
</evidence>
<comment type="similarity">
    <text evidence="3">Belongs to the PIGC family.</text>
</comment>
<feature type="transmembrane region" description="Helical" evidence="9">
    <location>
        <begin position="1118"/>
        <end position="1135"/>
    </location>
</feature>
<dbReference type="Pfam" id="PF06432">
    <property type="entry name" value="GPI2"/>
    <property type="match status" value="1"/>
</dbReference>
<evidence type="ECO:0000256" key="9">
    <source>
        <dbReference type="SAM" id="Phobius"/>
    </source>
</evidence>
<dbReference type="EMBL" id="LCWV01000010">
    <property type="protein sequence ID" value="PWI70109.1"/>
    <property type="molecule type" value="Genomic_DNA"/>
</dbReference>